<keyword evidence="3" id="KW-0804">Transcription</keyword>
<dbReference type="EMBL" id="RBXT01000001">
    <property type="protein sequence ID" value="RKT76949.1"/>
    <property type="molecule type" value="Genomic_DNA"/>
</dbReference>
<sequence length="150" mass="15705">MSQGRVELGTSVGYALKEAASALRAAMEEALRPLGLGVTQYSCLEVLAHRPGSSSSDLARATFVTRQSMGSLLQSLERDGLVARATEPAGGRALPTRLTAAGRSALQDASAAVRAVEARMLGGLTVTQEREALQLLRGMVRALQDEPGVD</sequence>
<feature type="domain" description="HTH marR-type" evidence="4">
    <location>
        <begin position="9"/>
        <end position="145"/>
    </location>
</feature>
<comment type="caution">
    <text evidence="5">The sequence shown here is derived from an EMBL/GenBank/DDBJ whole genome shotgun (WGS) entry which is preliminary data.</text>
</comment>
<dbReference type="InterPro" id="IPR036388">
    <property type="entry name" value="WH-like_DNA-bd_sf"/>
</dbReference>
<keyword evidence="1" id="KW-0805">Transcription regulation</keyword>
<keyword evidence="2 5" id="KW-0238">DNA-binding</keyword>
<organism evidence="5 6">
    <name type="scientific">Terracoccus luteus</name>
    <dbReference type="NCBI Taxonomy" id="53356"/>
    <lineage>
        <taxon>Bacteria</taxon>
        <taxon>Bacillati</taxon>
        <taxon>Actinomycetota</taxon>
        <taxon>Actinomycetes</taxon>
        <taxon>Micrococcales</taxon>
        <taxon>Intrasporangiaceae</taxon>
        <taxon>Terracoccus</taxon>
    </lineage>
</organism>
<dbReference type="OrthoDB" id="3177763at2"/>
<dbReference type="PANTHER" id="PTHR42756">
    <property type="entry name" value="TRANSCRIPTIONAL REGULATOR, MARR"/>
    <property type="match status" value="1"/>
</dbReference>
<evidence type="ECO:0000313" key="6">
    <source>
        <dbReference type="Proteomes" id="UP000278440"/>
    </source>
</evidence>
<evidence type="ECO:0000256" key="3">
    <source>
        <dbReference type="ARBA" id="ARBA00023163"/>
    </source>
</evidence>
<dbReference type="SUPFAM" id="SSF46785">
    <property type="entry name" value="Winged helix' DNA-binding domain"/>
    <property type="match status" value="1"/>
</dbReference>
<dbReference type="Proteomes" id="UP000278440">
    <property type="component" value="Unassembled WGS sequence"/>
</dbReference>
<keyword evidence="6" id="KW-1185">Reference proteome</keyword>
<dbReference type="GO" id="GO:0003700">
    <property type="term" value="F:DNA-binding transcription factor activity"/>
    <property type="evidence" value="ECO:0007669"/>
    <property type="project" value="InterPro"/>
</dbReference>
<proteinExistence type="predicted"/>
<dbReference type="RefSeq" id="WP_121030533.1">
    <property type="nucleotide sequence ID" value="NZ_RBXT01000001.1"/>
</dbReference>
<dbReference type="InterPro" id="IPR000835">
    <property type="entry name" value="HTH_MarR-typ"/>
</dbReference>
<dbReference type="SMART" id="SM00347">
    <property type="entry name" value="HTH_MARR"/>
    <property type="match status" value="1"/>
</dbReference>
<dbReference type="GO" id="GO:0003677">
    <property type="term" value="F:DNA binding"/>
    <property type="evidence" value="ECO:0007669"/>
    <property type="project" value="UniProtKB-KW"/>
</dbReference>
<evidence type="ECO:0000256" key="1">
    <source>
        <dbReference type="ARBA" id="ARBA00023015"/>
    </source>
</evidence>
<dbReference type="PANTHER" id="PTHR42756:SF1">
    <property type="entry name" value="TRANSCRIPTIONAL REPRESSOR OF EMRAB OPERON"/>
    <property type="match status" value="1"/>
</dbReference>
<dbReference type="PROSITE" id="PS50995">
    <property type="entry name" value="HTH_MARR_2"/>
    <property type="match status" value="1"/>
</dbReference>
<reference evidence="5 6" key="1">
    <citation type="submission" date="2018-10" db="EMBL/GenBank/DDBJ databases">
        <title>Sequencing the genomes of 1000 actinobacteria strains.</title>
        <authorList>
            <person name="Klenk H.-P."/>
        </authorList>
    </citation>
    <scope>NUCLEOTIDE SEQUENCE [LARGE SCALE GENOMIC DNA]</scope>
    <source>
        <strain evidence="5 6">DSM 44267</strain>
    </source>
</reference>
<evidence type="ECO:0000256" key="2">
    <source>
        <dbReference type="ARBA" id="ARBA00023125"/>
    </source>
</evidence>
<dbReference type="InterPro" id="IPR036390">
    <property type="entry name" value="WH_DNA-bd_sf"/>
</dbReference>
<evidence type="ECO:0000259" key="4">
    <source>
        <dbReference type="PROSITE" id="PS50995"/>
    </source>
</evidence>
<protein>
    <submittedName>
        <fullName evidence="5">DNA-binding MarR family transcriptional regulator</fullName>
    </submittedName>
</protein>
<gene>
    <name evidence="5" type="ORF">DFJ68_0355</name>
</gene>
<dbReference type="Gene3D" id="1.10.10.10">
    <property type="entry name" value="Winged helix-like DNA-binding domain superfamily/Winged helix DNA-binding domain"/>
    <property type="match status" value="1"/>
</dbReference>
<dbReference type="Pfam" id="PF12802">
    <property type="entry name" value="MarR_2"/>
    <property type="match status" value="1"/>
</dbReference>
<name>A0A495XTM7_9MICO</name>
<accession>A0A495XTM7</accession>
<evidence type="ECO:0000313" key="5">
    <source>
        <dbReference type="EMBL" id="RKT76949.1"/>
    </source>
</evidence>
<dbReference type="AlphaFoldDB" id="A0A495XTM7"/>